<dbReference type="SUPFAM" id="SSF109715">
    <property type="entry name" value="DEK C-terminal domain"/>
    <property type="match status" value="1"/>
</dbReference>
<keyword evidence="3" id="KW-1185">Reference proteome</keyword>
<feature type="compositionally biased region" description="Polar residues" evidence="1">
    <location>
        <begin position="79"/>
        <end position="92"/>
    </location>
</feature>
<sequence length="188" mass="20585">MAEPRDPTNEDLRDAIKGILAKEDLSSLSSKKVRKMLEELFLKDLAEKKQDIDQMLMAMINEKNEDEKSDEGEADNDDAQSSSTGANGTNGASSSKPESSDESDDPGVDDSPPRKKQKANSAKSKKSVERIDDADSDSDDACGDPDAAMARKMQKEEMGIRTRNNRRGIERKPKPTKEPKSKAGPRTG</sequence>
<accession>A0A914X3T7</accession>
<dbReference type="PROSITE" id="PS51998">
    <property type="entry name" value="DEK_C"/>
    <property type="match status" value="1"/>
</dbReference>
<dbReference type="Proteomes" id="UP000887566">
    <property type="component" value="Unplaced"/>
</dbReference>
<feature type="compositionally biased region" description="Acidic residues" evidence="1">
    <location>
        <begin position="67"/>
        <end position="78"/>
    </location>
</feature>
<dbReference type="Gene3D" id="1.10.10.60">
    <property type="entry name" value="Homeodomain-like"/>
    <property type="match status" value="1"/>
</dbReference>
<evidence type="ECO:0000313" key="4">
    <source>
        <dbReference type="WBParaSite" id="PSAMB.scaffold6363size9628.g28391.t1"/>
    </source>
</evidence>
<dbReference type="Pfam" id="PF08766">
    <property type="entry name" value="DEK_C"/>
    <property type="match status" value="1"/>
</dbReference>
<name>A0A914X3T7_9BILA</name>
<feature type="domain" description="DEK-C" evidence="2">
    <location>
        <begin position="6"/>
        <end position="61"/>
    </location>
</feature>
<organism evidence="3 4">
    <name type="scientific">Plectus sambesii</name>
    <dbReference type="NCBI Taxonomy" id="2011161"/>
    <lineage>
        <taxon>Eukaryota</taxon>
        <taxon>Metazoa</taxon>
        <taxon>Ecdysozoa</taxon>
        <taxon>Nematoda</taxon>
        <taxon>Chromadorea</taxon>
        <taxon>Plectida</taxon>
        <taxon>Plectina</taxon>
        <taxon>Plectoidea</taxon>
        <taxon>Plectidae</taxon>
        <taxon>Plectus</taxon>
    </lineage>
</organism>
<feature type="region of interest" description="Disordered" evidence="1">
    <location>
        <begin position="56"/>
        <end position="188"/>
    </location>
</feature>
<reference evidence="4" key="1">
    <citation type="submission" date="2022-11" db="UniProtKB">
        <authorList>
            <consortium name="WormBaseParasite"/>
        </authorList>
    </citation>
    <scope>IDENTIFICATION</scope>
</reference>
<dbReference type="InterPro" id="IPR014876">
    <property type="entry name" value="DEK_C"/>
</dbReference>
<feature type="compositionally biased region" description="Acidic residues" evidence="1">
    <location>
        <begin position="134"/>
        <end position="143"/>
    </location>
</feature>
<dbReference type="AlphaFoldDB" id="A0A914X3T7"/>
<feature type="compositionally biased region" description="Basic and acidic residues" evidence="1">
    <location>
        <begin position="167"/>
        <end position="181"/>
    </location>
</feature>
<protein>
    <submittedName>
        <fullName evidence="4">DEK-C domain-containing protein</fullName>
    </submittedName>
</protein>
<proteinExistence type="predicted"/>
<dbReference type="WBParaSite" id="PSAMB.scaffold6363size9628.g28391.t1">
    <property type="protein sequence ID" value="PSAMB.scaffold6363size9628.g28391.t1"/>
    <property type="gene ID" value="PSAMB.scaffold6363size9628.g28391"/>
</dbReference>
<evidence type="ECO:0000256" key="1">
    <source>
        <dbReference type="SAM" id="MobiDB-lite"/>
    </source>
</evidence>
<evidence type="ECO:0000259" key="2">
    <source>
        <dbReference type="PROSITE" id="PS51998"/>
    </source>
</evidence>
<evidence type="ECO:0000313" key="3">
    <source>
        <dbReference type="Proteomes" id="UP000887566"/>
    </source>
</evidence>